<reference evidence="1 2" key="1">
    <citation type="journal article" date="2018" name="MBio">
        <title>Comparative Genomics Reveals the Core Gene Toolbox for the Fungus-Insect Symbiosis.</title>
        <authorList>
            <person name="Wang Y."/>
            <person name="Stata M."/>
            <person name="Wang W."/>
            <person name="Stajich J.E."/>
            <person name="White M.M."/>
            <person name="Moncalvo J.M."/>
        </authorList>
    </citation>
    <scope>NUCLEOTIDE SEQUENCE [LARGE SCALE GENOMIC DNA]</scope>
    <source>
        <strain evidence="1 2">AUS-126-30</strain>
    </source>
</reference>
<name>A0A2U1J366_SMIAN</name>
<evidence type="ECO:0000313" key="2">
    <source>
        <dbReference type="Proteomes" id="UP000245591"/>
    </source>
</evidence>
<sequence>MFMSQPQLTPEQIAQMKRETLMCAARFSTAVIIFRLCNDRCVGITKNALDQVDLILIPVENTWKRKLLWKPDLGSYSVISLDKIRYHFGTTTIKKHTF</sequence>
<dbReference type="Proteomes" id="UP000245591">
    <property type="component" value="Unassembled WGS sequence"/>
</dbReference>
<organism evidence="1 2">
    <name type="scientific">Smittium angustum</name>
    <dbReference type="NCBI Taxonomy" id="133377"/>
    <lineage>
        <taxon>Eukaryota</taxon>
        <taxon>Fungi</taxon>
        <taxon>Fungi incertae sedis</taxon>
        <taxon>Zoopagomycota</taxon>
        <taxon>Kickxellomycotina</taxon>
        <taxon>Harpellomycetes</taxon>
        <taxon>Harpellales</taxon>
        <taxon>Legeriomycetaceae</taxon>
        <taxon>Smittium</taxon>
    </lineage>
</organism>
<dbReference type="AlphaFoldDB" id="A0A2U1J366"/>
<gene>
    <name evidence="1" type="ORF">BB558_004474</name>
</gene>
<keyword evidence="2" id="KW-1185">Reference proteome</keyword>
<protein>
    <submittedName>
        <fullName evidence="1">Uncharacterized protein</fullName>
    </submittedName>
</protein>
<proteinExistence type="predicted"/>
<evidence type="ECO:0000313" key="1">
    <source>
        <dbReference type="EMBL" id="PVZ99525.1"/>
    </source>
</evidence>
<dbReference type="EMBL" id="MBFU01000431">
    <property type="protein sequence ID" value="PVZ99525.1"/>
    <property type="molecule type" value="Genomic_DNA"/>
</dbReference>
<comment type="caution">
    <text evidence="1">The sequence shown here is derived from an EMBL/GenBank/DDBJ whole genome shotgun (WGS) entry which is preliminary data.</text>
</comment>
<accession>A0A2U1J366</accession>